<dbReference type="RefSeq" id="WP_321398577.1">
    <property type="nucleotide sequence ID" value="NZ_CP139487.1"/>
</dbReference>
<evidence type="ECO:0008006" key="4">
    <source>
        <dbReference type="Google" id="ProtNLM"/>
    </source>
</evidence>
<organism evidence="2 3">
    <name type="scientific">Peredibacter starrii</name>
    <dbReference type="NCBI Taxonomy" id="28202"/>
    <lineage>
        <taxon>Bacteria</taxon>
        <taxon>Pseudomonadati</taxon>
        <taxon>Bdellovibrionota</taxon>
        <taxon>Bacteriovoracia</taxon>
        <taxon>Bacteriovoracales</taxon>
        <taxon>Bacteriovoracaceae</taxon>
        <taxon>Peredibacter</taxon>
    </lineage>
</organism>
<keyword evidence="1" id="KW-0472">Membrane</keyword>
<evidence type="ECO:0000313" key="2">
    <source>
        <dbReference type="EMBL" id="WPU66404.1"/>
    </source>
</evidence>
<dbReference type="Proteomes" id="UP001324634">
    <property type="component" value="Chromosome"/>
</dbReference>
<accession>A0AAX4HSY1</accession>
<sequence length="88" mass="10107">MALSLLLLGFCMTIGIGVYSAWVTYMNLRNEDYEIDFDKLMSKSYLDLIQDKERLARLLKVKLWSQTFTLVLISYLAGSVVLALNYSD</sequence>
<reference evidence="2 3" key="1">
    <citation type="submission" date="2023-11" db="EMBL/GenBank/DDBJ databases">
        <title>Peredibacter starrii A3.12.</title>
        <authorList>
            <person name="Mitchell R.J."/>
        </authorList>
    </citation>
    <scope>NUCLEOTIDE SEQUENCE [LARGE SCALE GENOMIC DNA]</scope>
    <source>
        <strain evidence="2 3">A3.12</strain>
    </source>
</reference>
<protein>
    <recommendedName>
        <fullName evidence="4">Transmembrane protein</fullName>
    </recommendedName>
</protein>
<gene>
    <name evidence="2" type="ORF">SOO65_06565</name>
</gene>
<name>A0AAX4HSY1_9BACT</name>
<dbReference type="AlphaFoldDB" id="A0AAX4HSY1"/>
<evidence type="ECO:0000256" key="1">
    <source>
        <dbReference type="SAM" id="Phobius"/>
    </source>
</evidence>
<evidence type="ECO:0000313" key="3">
    <source>
        <dbReference type="Proteomes" id="UP001324634"/>
    </source>
</evidence>
<keyword evidence="3" id="KW-1185">Reference proteome</keyword>
<keyword evidence="1" id="KW-1133">Transmembrane helix</keyword>
<feature type="transmembrane region" description="Helical" evidence="1">
    <location>
        <begin position="63"/>
        <end position="84"/>
    </location>
</feature>
<keyword evidence="1" id="KW-0812">Transmembrane</keyword>
<dbReference type="KEGG" id="psti:SOO65_06565"/>
<dbReference type="EMBL" id="CP139487">
    <property type="protein sequence ID" value="WPU66404.1"/>
    <property type="molecule type" value="Genomic_DNA"/>
</dbReference>
<proteinExistence type="predicted"/>